<dbReference type="PANTHER" id="PTHR30173">
    <property type="entry name" value="SIGMA 19 FACTOR"/>
    <property type="match status" value="1"/>
</dbReference>
<dbReference type="InterPro" id="IPR013325">
    <property type="entry name" value="RNA_pol_sigma_r2"/>
</dbReference>
<dbReference type="InterPro" id="IPR052704">
    <property type="entry name" value="ECF_Sigma-70_Domain"/>
</dbReference>
<dbReference type="SUPFAM" id="SSF54427">
    <property type="entry name" value="NTF2-like"/>
    <property type="match status" value="1"/>
</dbReference>
<dbReference type="InterPro" id="IPR032710">
    <property type="entry name" value="NTF2-like_dom_sf"/>
</dbReference>
<dbReference type="Gene3D" id="1.10.10.10">
    <property type="entry name" value="Winged helix-like DNA-binding domain superfamily/Winged helix DNA-binding domain"/>
    <property type="match status" value="1"/>
</dbReference>
<comment type="similarity">
    <text evidence="1">Belongs to the sigma-70 factor family. ECF subfamily.</text>
</comment>
<evidence type="ECO:0000313" key="8">
    <source>
        <dbReference type="Proteomes" id="UP001305606"/>
    </source>
</evidence>
<gene>
    <name evidence="7" type="ORF">PS467_32600</name>
</gene>
<dbReference type="InterPro" id="IPR036388">
    <property type="entry name" value="WH-like_DNA-bd_sf"/>
</dbReference>
<evidence type="ECO:0000259" key="6">
    <source>
        <dbReference type="Pfam" id="PF08281"/>
    </source>
</evidence>
<dbReference type="InterPro" id="IPR013249">
    <property type="entry name" value="RNA_pol_sigma70_r4_t2"/>
</dbReference>
<keyword evidence="3" id="KW-0731">Sigma factor</keyword>
<protein>
    <submittedName>
        <fullName evidence="7">Sigma factor-like helix-turn-helix DNA-binding protein</fullName>
    </submittedName>
</protein>
<evidence type="ECO:0000256" key="3">
    <source>
        <dbReference type="ARBA" id="ARBA00023082"/>
    </source>
</evidence>
<sequence>MDHGDVVPIAELLDERRYLLDVAYWMLGNRGEAECVVDETYRRWYGLSDAGREQITAPRSWLAKTAGGICLGRLVLPGRGAGGRAGGRGGGRRTRAADGEGPWAVVEGEVSRALLDALDSVSPAERAAFVLNDVFGMTSGAIADIVGRTEAECAELAHRVRRGLRAQRSLPTTPERHDSLARAVRDACAAEDAALLASLLSPDATAFFDGGGKVRALAGPVHGSRRVAHSLLTLLADRPRTTLATHSVNGRTGLVVRYDRQVAAVISLDIADRHIAQVWVTLNPDKLDAWNHTPETGGSGSGRSPAHRGDGWS</sequence>
<dbReference type="SUPFAM" id="SSF88946">
    <property type="entry name" value="Sigma2 domain of RNA polymerase sigma factors"/>
    <property type="match status" value="1"/>
</dbReference>
<keyword evidence="4" id="KW-0804">Transcription</keyword>
<keyword evidence="2" id="KW-0805">Transcription regulation</keyword>
<organism evidence="7 8">
    <name type="scientific">Streptomyces luomodiensis</name>
    <dbReference type="NCBI Taxonomy" id="3026192"/>
    <lineage>
        <taxon>Bacteria</taxon>
        <taxon>Bacillati</taxon>
        <taxon>Actinomycetota</taxon>
        <taxon>Actinomycetes</taxon>
        <taxon>Kitasatosporales</taxon>
        <taxon>Streptomycetaceae</taxon>
        <taxon>Streptomyces</taxon>
    </lineage>
</organism>
<evidence type="ECO:0000256" key="5">
    <source>
        <dbReference type="SAM" id="MobiDB-lite"/>
    </source>
</evidence>
<dbReference type="EMBL" id="CP117522">
    <property type="protein sequence ID" value="WNE99734.1"/>
    <property type="molecule type" value="Genomic_DNA"/>
</dbReference>
<evidence type="ECO:0000256" key="2">
    <source>
        <dbReference type="ARBA" id="ARBA00023015"/>
    </source>
</evidence>
<dbReference type="PANTHER" id="PTHR30173:SF43">
    <property type="entry name" value="ECF RNA POLYMERASE SIGMA FACTOR SIGI-RELATED"/>
    <property type="match status" value="1"/>
</dbReference>
<dbReference type="InterPro" id="IPR013324">
    <property type="entry name" value="RNA_pol_sigma_r3/r4-like"/>
</dbReference>
<dbReference type="Proteomes" id="UP001305606">
    <property type="component" value="Chromosome"/>
</dbReference>
<dbReference type="SUPFAM" id="SSF88659">
    <property type="entry name" value="Sigma3 and sigma4 domains of RNA polymerase sigma factors"/>
    <property type="match status" value="1"/>
</dbReference>
<dbReference type="RefSeq" id="WP_311038223.1">
    <property type="nucleotide sequence ID" value="NZ_CP117522.1"/>
</dbReference>
<evidence type="ECO:0000313" key="7">
    <source>
        <dbReference type="EMBL" id="WNE99734.1"/>
    </source>
</evidence>
<proteinExistence type="inferred from homology"/>
<accession>A0ABY9V753</accession>
<feature type="domain" description="RNA polymerase sigma factor 70 region 4 type 2" evidence="6">
    <location>
        <begin position="112"/>
        <end position="162"/>
    </location>
</feature>
<evidence type="ECO:0000256" key="1">
    <source>
        <dbReference type="ARBA" id="ARBA00010641"/>
    </source>
</evidence>
<name>A0ABY9V753_9ACTN</name>
<keyword evidence="8" id="KW-1185">Reference proteome</keyword>
<dbReference type="Pfam" id="PF08281">
    <property type="entry name" value="Sigma70_r4_2"/>
    <property type="match status" value="1"/>
</dbReference>
<feature type="region of interest" description="Disordered" evidence="5">
    <location>
        <begin position="291"/>
        <end position="313"/>
    </location>
</feature>
<evidence type="ECO:0000256" key="4">
    <source>
        <dbReference type="ARBA" id="ARBA00023163"/>
    </source>
</evidence>
<reference evidence="7 8" key="1">
    <citation type="submission" date="2023-02" db="EMBL/GenBank/DDBJ databases">
        <title>Streptomyces sp. SCA4-21 with antifungal activity against Fusarium oxysporum f. sp. cubense, Streptomyces sp. SCA2-17 with antifungal activity against Fusarium oxysporum f. sp. cubense.</title>
        <authorList>
            <person name="Qi D."/>
        </authorList>
    </citation>
    <scope>NUCLEOTIDE SEQUENCE [LARGE SCALE GENOMIC DNA]</scope>
    <source>
        <strain evidence="7 8">SCA4-21</strain>
    </source>
</reference>